<dbReference type="InterPro" id="IPR044726">
    <property type="entry name" value="ABCC_6TM_D2"/>
</dbReference>
<evidence type="ECO:0000256" key="9">
    <source>
        <dbReference type="ARBA" id="ARBA00023180"/>
    </source>
</evidence>
<evidence type="ECO:0000256" key="5">
    <source>
        <dbReference type="ARBA" id="ARBA00022741"/>
    </source>
</evidence>
<name>A0A177TQI5_9BASI</name>
<keyword evidence="2" id="KW-0813">Transport</keyword>
<proteinExistence type="predicted"/>
<dbReference type="SMART" id="SM00382">
    <property type="entry name" value="AAA"/>
    <property type="match status" value="2"/>
</dbReference>
<keyword evidence="3" id="KW-0812">Transmembrane</keyword>
<dbReference type="InterPro" id="IPR003593">
    <property type="entry name" value="AAA+_ATPase"/>
</dbReference>
<keyword evidence="9" id="KW-0325">Glycoprotein</keyword>
<dbReference type="Gene3D" id="3.40.50.300">
    <property type="entry name" value="P-loop containing nucleotide triphosphate hydrolases"/>
    <property type="match status" value="2"/>
</dbReference>
<dbReference type="Proteomes" id="UP000077521">
    <property type="component" value="Unassembled WGS sequence"/>
</dbReference>
<dbReference type="CDD" id="cd18579">
    <property type="entry name" value="ABC_6TM_ABCC_D1"/>
    <property type="match status" value="1"/>
</dbReference>
<organism evidence="10 11">
    <name type="scientific">Tilletia indica</name>
    <dbReference type="NCBI Taxonomy" id="43049"/>
    <lineage>
        <taxon>Eukaryota</taxon>
        <taxon>Fungi</taxon>
        <taxon>Dikarya</taxon>
        <taxon>Basidiomycota</taxon>
        <taxon>Ustilaginomycotina</taxon>
        <taxon>Exobasidiomycetes</taxon>
        <taxon>Tilletiales</taxon>
        <taxon>Tilletiaceae</taxon>
        <taxon>Tilletia</taxon>
    </lineage>
</organism>
<keyword evidence="5" id="KW-0547">Nucleotide-binding</keyword>
<dbReference type="InterPro" id="IPR011527">
    <property type="entry name" value="ABC1_TM_dom"/>
</dbReference>
<dbReference type="InterPro" id="IPR036640">
    <property type="entry name" value="ABC1_TM_sf"/>
</dbReference>
<evidence type="ECO:0000256" key="3">
    <source>
        <dbReference type="ARBA" id="ARBA00022692"/>
    </source>
</evidence>
<reference evidence="10" key="2">
    <citation type="journal article" date="2019" name="IMA Fungus">
        <title>Genome sequencing and comparison of five Tilletia species to identify candidate genes for the detection of regulated species infecting wheat.</title>
        <authorList>
            <person name="Nguyen H.D.T."/>
            <person name="Sultana T."/>
            <person name="Kesanakurti P."/>
            <person name="Hambleton S."/>
        </authorList>
    </citation>
    <scope>NUCLEOTIDE SEQUENCE</scope>
    <source>
        <strain evidence="10">DAOMC 236416</strain>
    </source>
</reference>
<evidence type="ECO:0000256" key="2">
    <source>
        <dbReference type="ARBA" id="ARBA00022448"/>
    </source>
</evidence>
<dbReference type="InterPro" id="IPR027417">
    <property type="entry name" value="P-loop_NTPase"/>
</dbReference>
<evidence type="ECO:0000313" key="11">
    <source>
        <dbReference type="Proteomes" id="UP000077521"/>
    </source>
</evidence>
<evidence type="ECO:0000313" key="10">
    <source>
        <dbReference type="EMBL" id="KAE8254426.1"/>
    </source>
</evidence>
<dbReference type="Gene3D" id="1.20.1560.10">
    <property type="entry name" value="ABC transporter type 1, transmembrane domain"/>
    <property type="match status" value="2"/>
</dbReference>
<dbReference type="SUPFAM" id="SSF52540">
    <property type="entry name" value="P-loop containing nucleoside triphosphate hydrolases"/>
    <property type="match status" value="2"/>
</dbReference>
<dbReference type="SUPFAM" id="SSF90123">
    <property type="entry name" value="ABC transporter transmembrane region"/>
    <property type="match status" value="2"/>
</dbReference>
<dbReference type="PANTHER" id="PTHR24223:SF399">
    <property type="entry name" value="ABC TRANSPORTER ATNG"/>
    <property type="match status" value="1"/>
</dbReference>
<dbReference type="FunFam" id="1.20.1560.10:FF:000055">
    <property type="entry name" value="ABC multidrug transporter (Eurofung)"/>
    <property type="match status" value="1"/>
</dbReference>
<dbReference type="CDD" id="cd18580">
    <property type="entry name" value="ABC_6TM_ABCC_D2"/>
    <property type="match status" value="1"/>
</dbReference>
<evidence type="ECO:0000256" key="6">
    <source>
        <dbReference type="ARBA" id="ARBA00022840"/>
    </source>
</evidence>
<dbReference type="PROSITE" id="PS50929">
    <property type="entry name" value="ABC_TM1F"/>
    <property type="match status" value="2"/>
</dbReference>
<dbReference type="GO" id="GO:0140359">
    <property type="term" value="F:ABC-type transporter activity"/>
    <property type="evidence" value="ECO:0007669"/>
    <property type="project" value="InterPro"/>
</dbReference>
<dbReference type="GO" id="GO:0016020">
    <property type="term" value="C:membrane"/>
    <property type="evidence" value="ECO:0007669"/>
    <property type="project" value="UniProtKB-SubCell"/>
</dbReference>
<dbReference type="FunFam" id="1.20.1560.10:FF:000013">
    <property type="entry name" value="ABC transporter C family member 2"/>
    <property type="match status" value="1"/>
</dbReference>
<evidence type="ECO:0000256" key="8">
    <source>
        <dbReference type="ARBA" id="ARBA00023136"/>
    </source>
</evidence>
<protein>
    <submittedName>
        <fullName evidence="10">Uncharacterized protein</fullName>
    </submittedName>
</protein>
<gene>
    <name evidence="10" type="ORF">A4X13_0g3420</name>
</gene>
<dbReference type="GO" id="GO:0005524">
    <property type="term" value="F:ATP binding"/>
    <property type="evidence" value="ECO:0007669"/>
    <property type="project" value="UniProtKB-KW"/>
</dbReference>
<dbReference type="PROSITE" id="PS00211">
    <property type="entry name" value="ABC_TRANSPORTER_1"/>
    <property type="match status" value="1"/>
</dbReference>
<dbReference type="InterPro" id="IPR003439">
    <property type="entry name" value="ABC_transporter-like_ATP-bd"/>
</dbReference>
<reference evidence="10" key="1">
    <citation type="submission" date="2016-04" db="EMBL/GenBank/DDBJ databases">
        <authorList>
            <person name="Nguyen H.D."/>
            <person name="Samba Siva P."/>
            <person name="Cullis J."/>
            <person name="Levesque C.A."/>
            <person name="Hambleton S."/>
        </authorList>
    </citation>
    <scope>NUCLEOTIDE SEQUENCE</scope>
    <source>
        <strain evidence="10">DAOMC 236416</strain>
    </source>
</reference>
<dbReference type="GO" id="GO:0016887">
    <property type="term" value="F:ATP hydrolysis activity"/>
    <property type="evidence" value="ECO:0007669"/>
    <property type="project" value="InterPro"/>
</dbReference>
<comment type="subcellular location">
    <subcellularLocation>
        <location evidence="1">Membrane</location>
        <topology evidence="1">Multi-pass membrane protein</topology>
    </subcellularLocation>
</comment>
<keyword evidence="6" id="KW-0067">ATP-binding</keyword>
<keyword evidence="8" id="KW-0472">Membrane</keyword>
<dbReference type="InterPro" id="IPR044746">
    <property type="entry name" value="ABCC_6TM_D1"/>
</dbReference>
<dbReference type="InterPro" id="IPR017871">
    <property type="entry name" value="ABC_transporter-like_CS"/>
</dbReference>
<dbReference type="FunFam" id="3.40.50.300:FF:000630">
    <property type="entry name" value="ATP-binding cassette (ABC) transporter, putative"/>
    <property type="match status" value="1"/>
</dbReference>
<dbReference type="CDD" id="cd03244">
    <property type="entry name" value="ABCC_MRP_domain2"/>
    <property type="match status" value="1"/>
</dbReference>
<accession>A0A177TQI5</accession>
<evidence type="ECO:0000256" key="4">
    <source>
        <dbReference type="ARBA" id="ARBA00022737"/>
    </source>
</evidence>
<dbReference type="Pfam" id="PF00664">
    <property type="entry name" value="ABC_membrane"/>
    <property type="match status" value="2"/>
</dbReference>
<sequence length="1542" mass="168645">MATSPSPICIDNTSFGPGSQCRRFDFTLLFENTILVLLPNLVFIALFLSLRLPRLLRKSAVRSPSLNGKYGWASKLGLPMKTCVPDESFLKVLDRPLNPTQLPVRIDCLGVIRLLLAVVGLILATALLGLSQNELASIPRVEGALGGWSFVTAQALYFIGAIVLVAAVWTERVFTRGGSFLVPFFVLSSILFDGARLRTFNMLEVPLLDGTLAEGSLRSTSFFRIFAASIGIKVLLLATETINTDGGETAEGRATWFNRLGFFWLFPLMVTGFRKALTMEDLPRLDRQYSTSYLNKEFSAKWNFAEQTELERQGKKTRSFLWAILRAFPHVAYGPIVAKATVTAVTLAQPYLISDVIKFIESQQPGEGPPQPVSLGWGLAGAFALSYTVNAVGSGLYWWITAQNGATLRGIIVGQLYAKSLRVHLAEAGALGSAGAVNMMSSDVDRIISAVDPVHEFWSGIITIVIGLYILYSQIGLVFVVPLIATVVLLFGGPLLGKNLGKHQKSWSGKIDQRLAVTSSMINGMKAVKMAGFEGFFERKVTALRNIEMDSLYKYMMTLAHLVFVTNVGQGLLTAITFGALAIVVHVHPNFSHSFDQNTVFTALSALSIIQFPVMMIGQRFGSLFAAYASFKRIEKFMLSEEQEEAAELEHSDTAQIGEKPAHQANEGDVNTLPIMKCEAATMQWDLKGDAVLQDVTIDFRTGITMVIGPLSSGKSTLLSAVLVEPYITSGKVITPAQNSVRKPIAYSSQDCWMQETLSLRANIIFHSNQPFDQDWYDTVVSACCLTDDFAIFASGDKRLAKSLSGGQKQRVSLARAVYAREAELVVLDDPFCALDAETEAQIWRNLFDSSRGLLRRKTVILASNALHRLKDVDWVVRLGDGTVLQQGPPTQVKLSEEEIRDLEAARAVALKKGAKDDPNVDEDDELVDSAGDDKLDVDEDLDGNQIESVGEGDIKWKYYGFWLRCAGVGVFVLMFVSFVFGVAGIWGIQAYLQKWTVRSPENQNSNFGPLLGGMFAILGGYIISEASNIYICIAIIPPRAGRKLHSRLLDGILAAPLSFFSGRSSGQILNRFSQDLFAADDQWMMHLGNFLSSALSLLASIILMVISAPFLLIVIAAVSVLIVLLRNYYLPNSRQLRRLEMSSKSPLYTLFGDTTTGLSVVRAIQRQQTLSNINISYMDAAQRPYYALSACRRWLLVWTNACSTICNTALVLIVVGLRSSRVASVVGVALAQTVNISFMLTAVVMAWCEAEIAGVVFERLYEFSTTPSEQASTAAKPVNTSHEEKAGVAAVAQVPNPGAVEFKNVVLSYTPGEGEPVLKSLSFSLTPGEHLGICGRTGSGKSTIMLALLRMVERQSGDIRLGGQSIDSYELQQLRRSVAVVGQDPLIVNGASVRENLTLEGELPEDRIWQVLKDTRLADYVKALPEGLDTILDNKKARLSQGRRQLLSIARVLLNPKQVVILDEVTSAIDEETDAIVQQLLRTEFRSSTVISIAHRTASILAYDRIMVLGGGEILEMDSPSALLARPGSAFRSLAAHQGVI</sequence>
<keyword evidence="11" id="KW-1185">Reference proteome</keyword>
<evidence type="ECO:0000256" key="7">
    <source>
        <dbReference type="ARBA" id="ARBA00022989"/>
    </source>
</evidence>
<dbReference type="PROSITE" id="PS50893">
    <property type="entry name" value="ABC_TRANSPORTER_2"/>
    <property type="match status" value="2"/>
</dbReference>
<dbReference type="EMBL" id="LWDF02000191">
    <property type="protein sequence ID" value="KAE8254426.1"/>
    <property type="molecule type" value="Genomic_DNA"/>
</dbReference>
<keyword evidence="7" id="KW-1133">Transmembrane helix</keyword>
<keyword evidence="4" id="KW-0677">Repeat</keyword>
<dbReference type="PANTHER" id="PTHR24223">
    <property type="entry name" value="ATP-BINDING CASSETTE SUB-FAMILY C"/>
    <property type="match status" value="1"/>
</dbReference>
<comment type="caution">
    <text evidence="10">The sequence shown here is derived from an EMBL/GenBank/DDBJ whole genome shotgun (WGS) entry which is preliminary data.</text>
</comment>
<dbReference type="InterPro" id="IPR050173">
    <property type="entry name" value="ABC_transporter_C-like"/>
</dbReference>
<dbReference type="Pfam" id="PF00005">
    <property type="entry name" value="ABC_tran"/>
    <property type="match status" value="2"/>
</dbReference>
<evidence type="ECO:0000256" key="1">
    <source>
        <dbReference type="ARBA" id="ARBA00004141"/>
    </source>
</evidence>